<evidence type="ECO:0000313" key="1">
    <source>
        <dbReference type="EMBL" id="KAK4724405.1"/>
    </source>
</evidence>
<keyword evidence="2" id="KW-1185">Reference proteome</keyword>
<protein>
    <submittedName>
        <fullName evidence="1">Uncharacterized protein</fullName>
    </submittedName>
</protein>
<sequence length="91" mass="10578">MTLKIQTNESMAVKATFVKVTTKKKLKEEEFPSQYLKEQRRRPTLKELEAKVYLFPDSNVSMILDELLAKKVIDLPESKRPEEINKVGDPK</sequence>
<dbReference type="AlphaFoldDB" id="A0AAV9LF95"/>
<reference evidence="1 2" key="1">
    <citation type="submission" date="2023-10" db="EMBL/GenBank/DDBJ databases">
        <title>Genome-Wide Identification Analysis in wild type Solanum Pinnatisectum Reveals Some Genes Defensing Phytophthora Infestans.</title>
        <authorList>
            <person name="Sun C."/>
        </authorList>
    </citation>
    <scope>NUCLEOTIDE SEQUENCE [LARGE SCALE GENOMIC DNA]</scope>
    <source>
        <strain evidence="1">LQN</strain>
        <tissue evidence="1">Leaf</tissue>
    </source>
</reference>
<dbReference type="EMBL" id="JAWPEI010000006">
    <property type="protein sequence ID" value="KAK4724405.1"/>
    <property type="molecule type" value="Genomic_DNA"/>
</dbReference>
<proteinExistence type="predicted"/>
<evidence type="ECO:0000313" key="2">
    <source>
        <dbReference type="Proteomes" id="UP001311915"/>
    </source>
</evidence>
<dbReference type="Proteomes" id="UP001311915">
    <property type="component" value="Unassembled WGS sequence"/>
</dbReference>
<comment type="caution">
    <text evidence="1">The sequence shown here is derived from an EMBL/GenBank/DDBJ whole genome shotgun (WGS) entry which is preliminary data.</text>
</comment>
<accession>A0AAV9LF95</accession>
<organism evidence="1 2">
    <name type="scientific">Solanum pinnatisectum</name>
    <name type="common">tansyleaf nightshade</name>
    <dbReference type="NCBI Taxonomy" id="50273"/>
    <lineage>
        <taxon>Eukaryota</taxon>
        <taxon>Viridiplantae</taxon>
        <taxon>Streptophyta</taxon>
        <taxon>Embryophyta</taxon>
        <taxon>Tracheophyta</taxon>
        <taxon>Spermatophyta</taxon>
        <taxon>Magnoliopsida</taxon>
        <taxon>eudicotyledons</taxon>
        <taxon>Gunneridae</taxon>
        <taxon>Pentapetalae</taxon>
        <taxon>asterids</taxon>
        <taxon>lamiids</taxon>
        <taxon>Solanales</taxon>
        <taxon>Solanaceae</taxon>
        <taxon>Solanoideae</taxon>
        <taxon>Solaneae</taxon>
        <taxon>Solanum</taxon>
    </lineage>
</organism>
<name>A0AAV9LF95_9SOLN</name>
<gene>
    <name evidence="1" type="ORF">R3W88_027184</name>
</gene>